<evidence type="ECO:0000256" key="3">
    <source>
        <dbReference type="ARBA" id="ARBA00006759"/>
    </source>
</evidence>
<accession>A0ABQ4NTB6</accession>
<comment type="subunit">
    <text evidence="7">Monomer.</text>
</comment>
<comment type="function">
    <text evidence="7">Thiolesterase that catalyzes the hydrolysis of S-D-lactoyl-glutathione to form glutathione and D-lactic acid.</text>
</comment>
<feature type="binding site" evidence="7">
    <location>
        <position position="60"/>
    </location>
    <ligand>
        <name>Zn(2+)</name>
        <dbReference type="ChEBI" id="CHEBI:29105"/>
        <label>2</label>
    </ligand>
</feature>
<dbReference type="InterPro" id="IPR017782">
    <property type="entry name" value="Hydroxyacylglutathione_Hdrlase"/>
</dbReference>
<feature type="binding site" evidence="7">
    <location>
        <position position="116"/>
    </location>
    <ligand>
        <name>Zn(2+)</name>
        <dbReference type="ChEBI" id="CHEBI:29105"/>
        <label>1</label>
    </ligand>
</feature>
<dbReference type="InterPro" id="IPR050110">
    <property type="entry name" value="Glyoxalase_II_hydrolase"/>
</dbReference>
<dbReference type="Pfam" id="PF00753">
    <property type="entry name" value="Lactamase_B"/>
    <property type="match status" value="1"/>
</dbReference>
<organism evidence="9 10">
    <name type="scientific">Shewanella algidipiscicola</name>
    <dbReference type="NCBI Taxonomy" id="614070"/>
    <lineage>
        <taxon>Bacteria</taxon>
        <taxon>Pseudomonadati</taxon>
        <taxon>Pseudomonadota</taxon>
        <taxon>Gammaproteobacteria</taxon>
        <taxon>Alteromonadales</taxon>
        <taxon>Shewanellaceae</taxon>
        <taxon>Shewanella</taxon>
    </lineage>
</organism>
<evidence type="ECO:0000256" key="7">
    <source>
        <dbReference type="HAMAP-Rule" id="MF_01374"/>
    </source>
</evidence>
<feature type="binding site" evidence="7">
    <location>
        <position position="59"/>
    </location>
    <ligand>
        <name>Zn(2+)</name>
        <dbReference type="ChEBI" id="CHEBI:29105"/>
        <label>2</label>
    </ligand>
</feature>
<dbReference type="GO" id="GO:0016787">
    <property type="term" value="F:hydrolase activity"/>
    <property type="evidence" value="ECO:0007669"/>
    <property type="project" value="UniProtKB-KW"/>
</dbReference>
<keyword evidence="10" id="KW-1185">Reference proteome</keyword>
<keyword evidence="6 7" id="KW-0862">Zinc</keyword>
<feature type="binding site" evidence="7">
    <location>
        <position position="55"/>
    </location>
    <ligand>
        <name>Zn(2+)</name>
        <dbReference type="ChEBI" id="CHEBI:29105"/>
        <label>1</label>
    </ligand>
</feature>
<evidence type="ECO:0000259" key="8">
    <source>
        <dbReference type="SMART" id="SM00849"/>
    </source>
</evidence>
<feature type="binding site" evidence="7">
    <location>
        <position position="133"/>
    </location>
    <ligand>
        <name>Zn(2+)</name>
        <dbReference type="ChEBI" id="CHEBI:29105"/>
        <label>2</label>
    </ligand>
</feature>
<dbReference type="InterPro" id="IPR036866">
    <property type="entry name" value="RibonucZ/Hydroxyglut_hydro"/>
</dbReference>
<evidence type="ECO:0000313" key="10">
    <source>
        <dbReference type="Proteomes" id="UP000761574"/>
    </source>
</evidence>
<dbReference type="RefSeq" id="WP_119976871.1">
    <property type="nucleotide sequence ID" value="NZ_BPFB01000077.1"/>
</dbReference>
<dbReference type="InterPro" id="IPR001279">
    <property type="entry name" value="Metallo-B-lactamas"/>
</dbReference>
<comment type="similarity">
    <text evidence="3 7">Belongs to the metallo-beta-lactamase superfamily. Glyoxalase II family.</text>
</comment>
<dbReference type="EMBL" id="BPFB01000077">
    <property type="protein sequence ID" value="GIU02848.1"/>
    <property type="molecule type" value="Genomic_DNA"/>
</dbReference>
<reference evidence="9 10" key="1">
    <citation type="submission" date="2021-05" db="EMBL/GenBank/DDBJ databases">
        <title>Molecular characterization for Shewanella algae harboring chromosomal blaOXA-55-like strains isolated from clinical and environment sample.</title>
        <authorList>
            <person name="Ohama Y."/>
            <person name="Aoki K."/>
            <person name="Harada S."/>
            <person name="Moriya K."/>
            <person name="Ishii Y."/>
            <person name="Tateda K."/>
        </authorList>
    </citation>
    <scope>NUCLEOTIDE SEQUENCE [LARGE SCALE GENOMIC DNA]</scope>
    <source>
        <strain evidence="9 10">LMG 23746</strain>
    </source>
</reference>
<dbReference type="PANTHER" id="PTHR43705:SF1">
    <property type="entry name" value="HYDROXYACYLGLUTATHIONE HYDROLASE GLOB"/>
    <property type="match status" value="1"/>
</dbReference>
<evidence type="ECO:0000313" key="9">
    <source>
        <dbReference type="EMBL" id="GIU02848.1"/>
    </source>
</evidence>
<evidence type="ECO:0000256" key="6">
    <source>
        <dbReference type="ARBA" id="ARBA00022833"/>
    </source>
</evidence>
<dbReference type="EC" id="3.1.2.6" evidence="7"/>
<feature type="binding site" evidence="7">
    <location>
        <position position="133"/>
    </location>
    <ligand>
        <name>Zn(2+)</name>
        <dbReference type="ChEBI" id="CHEBI:29105"/>
        <label>1</label>
    </ligand>
</feature>
<comment type="pathway">
    <text evidence="2 7">Secondary metabolite metabolism; methylglyoxal degradation; (R)-lactate from methylglyoxal: step 2/2.</text>
</comment>
<comment type="catalytic activity">
    <reaction evidence="1 7">
        <text>an S-(2-hydroxyacyl)glutathione + H2O = a 2-hydroxy carboxylate + glutathione + H(+)</text>
        <dbReference type="Rhea" id="RHEA:21864"/>
        <dbReference type="ChEBI" id="CHEBI:15377"/>
        <dbReference type="ChEBI" id="CHEBI:15378"/>
        <dbReference type="ChEBI" id="CHEBI:57925"/>
        <dbReference type="ChEBI" id="CHEBI:58896"/>
        <dbReference type="ChEBI" id="CHEBI:71261"/>
        <dbReference type="EC" id="3.1.2.6"/>
    </reaction>
</comment>
<protein>
    <recommendedName>
        <fullName evidence="7">Hydroxyacylglutathione hydrolase</fullName>
        <ecNumber evidence="7">3.1.2.6</ecNumber>
    </recommendedName>
    <alternativeName>
        <fullName evidence="7">Glyoxalase II</fullName>
        <shortName evidence="7">Glx II</shortName>
    </alternativeName>
</protein>
<gene>
    <name evidence="7 9" type="primary">gloB</name>
    <name evidence="9" type="ORF">TUM4630_35350</name>
</gene>
<feature type="domain" description="Metallo-beta-lactamase" evidence="8">
    <location>
        <begin position="12"/>
        <end position="171"/>
    </location>
</feature>
<dbReference type="Gene3D" id="3.60.15.10">
    <property type="entry name" value="Ribonuclease Z/Hydroxyacylglutathione hydrolase-like"/>
    <property type="match status" value="1"/>
</dbReference>
<dbReference type="NCBIfam" id="TIGR03413">
    <property type="entry name" value="GSH_gloB"/>
    <property type="match status" value="1"/>
</dbReference>
<dbReference type="Proteomes" id="UP000761574">
    <property type="component" value="Unassembled WGS sequence"/>
</dbReference>
<keyword evidence="4 7" id="KW-0479">Metal-binding</keyword>
<keyword evidence="5 7" id="KW-0378">Hydrolase</keyword>
<dbReference type="Pfam" id="PF16123">
    <property type="entry name" value="HAGH_C"/>
    <property type="match status" value="1"/>
</dbReference>
<dbReference type="SUPFAM" id="SSF56281">
    <property type="entry name" value="Metallo-hydrolase/oxidoreductase"/>
    <property type="match status" value="1"/>
</dbReference>
<dbReference type="SMART" id="SM00849">
    <property type="entry name" value="Lactamase_B"/>
    <property type="match status" value="1"/>
</dbReference>
<feature type="binding site" evidence="7">
    <location>
        <position position="57"/>
    </location>
    <ligand>
        <name>Zn(2+)</name>
        <dbReference type="ChEBI" id="CHEBI:29105"/>
        <label>1</label>
    </ligand>
</feature>
<dbReference type="HAMAP" id="MF_01374">
    <property type="entry name" value="Glyoxalase_2"/>
    <property type="match status" value="1"/>
</dbReference>
<name>A0ABQ4NTB6_9GAMM</name>
<evidence type="ECO:0000256" key="1">
    <source>
        <dbReference type="ARBA" id="ARBA00001623"/>
    </source>
</evidence>
<dbReference type="InterPro" id="IPR032282">
    <property type="entry name" value="HAGH_C"/>
</dbReference>
<comment type="cofactor">
    <cofactor evidence="7">
        <name>Zn(2+)</name>
        <dbReference type="ChEBI" id="CHEBI:29105"/>
    </cofactor>
    <text evidence="7">Binds 2 Zn(2+) ions per subunit.</text>
</comment>
<evidence type="ECO:0000256" key="4">
    <source>
        <dbReference type="ARBA" id="ARBA00022723"/>
    </source>
</evidence>
<dbReference type="InterPro" id="IPR035680">
    <property type="entry name" value="Clx_II_MBL"/>
</dbReference>
<proteinExistence type="inferred from homology"/>
<dbReference type="PIRSF" id="PIRSF005457">
    <property type="entry name" value="Glx"/>
    <property type="match status" value="1"/>
</dbReference>
<dbReference type="PANTHER" id="PTHR43705">
    <property type="entry name" value="HYDROXYACYLGLUTATHIONE HYDROLASE"/>
    <property type="match status" value="1"/>
</dbReference>
<dbReference type="CDD" id="cd07723">
    <property type="entry name" value="hydroxyacylglutathione_hydrolase_MBL-fold"/>
    <property type="match status" value="1"/>
</dbReference>
<evidence type="ECO:0000256" key="2">
    <source>
        <dbReference type="ARBA" id="ARBA00004963"/>
    </source>
</evidence>
<evidence type="ECO:0000256" key="5">
    <source>
        <dbReference type="ARBA" id="ARBA00022801"/>
    </source>
</evidence>
<sequence length="259" mass="28848">MISVTPILAFDDNYIWLIKSPDSRHCYVVDPGDAQPVIAYLTEHQLELTGILITHHHHDHTGGIAQLQQHFNQMLKVYGPASENIAGITDNITQATSAITLEGVNTPVAIFHLPGHTLGHIAYHIGSHLFCGDTLFSGGCGRLFEGTPEQMLSSLTLLAQLDGDTLVYPAHEYTLANLRFALTVDPSNSALQTYVQQAQQYRAVNRPTLPTTIAHEKAINPFLRTDDPKIQQSLNKQFQQPIQDKTISFTLLRQWKDNF</sequence>
<comment type="caution">
    <text evidence="9">The sequence shown here is derived from an EMBL/GenBank/DDBJ whole genome shotgun (WGS) entry which is preliminary data.</text>
</comment>
<feature type="binding site" evidence="7">
    <location>
        <position position="171"/>
    </location>
    <ligand>
        <name>Zn(2+)</name>
        <dbReference type="ChEBI" id="CHEBI:29105"/>
        <label>2</label>
    </ligand>
</feature>